<sequence>MKINAEDVSSQNQIKSSAQRAIKSAILSQFPRLEPVINDIFSKKPPLIIAKCPDHISLVVKDGLTLFFQQRDGPWVPSLRLIHKYPTMLPKMQVDSGALKFVLRGSNIMCPGLTSPGGRMEEVEAGVIVQIIIENRENACAVGKTIMSTREIIEKNKDVCIENLHYLNDGLWNLSL</sequence>
<proteinExistence type="predicted"/>
<evidence type="ECO:0000256" key="2">
    <source>
        <dbReference type="ARBA" id="ARBA00022490"/>
    </source>
</evidence>
<evidence type="ECO:0000313" key="6">
    <source>
        <dbReference type="Proteomes" id="UP000002899"/>
    </source>
</evidence>
<evidence type="ECO:0000256" key="1">
    <source>
        <dbReference type="ARBA" id="ARBA00004496"/>
    </source>
</evidence>
<comment type="subcellular location">
    <subcellularLocation>
        <location evidence="1 3">Cytoplasm</location>
    </subcellularLocation>
</comment>
<protein>
    <submittedName>
        <fullName evidence="5">PUA domain protein</fullName>
    </submittedName>
</protein>
<dbReference type="CDD" id="cd21155">
    <property type="entry name" value="PUA_MCTS-1-like"/>
    <property type="match status" value="1"/>
</dbReference>
<dbReference type="SMART" id="SM00359">
    <property type="entry name" value="PUA"/>
    <property type="match status" value="1"/>
</dbReference>
<name>A0A1N6LX72_BABMR</name>
<dbReference type="Pfam" id="PF17832">
    <property type="entry name" value="Pre-PUA"/>
    <property type="match status" value="1"/>
</dbReference>
<dbReference type="PANTHER" id="PTHR22798:SF0">
    <property type="entry name" value="MALIGNANT T-CELL-AMPLIFIED SEQUENCE 1"/>
    <property type="match status" value="1"/>
</dbReference>
<keyword evidence="2 3" id="KW-0963">Cytoplasm</keyword>
<keyword evidence="6" id="KW-1185">Reference proteome</keyword>
<feature type="domain" description="PUA" evidence="4">
    <location>
        <begin position="90"/>
        <end position="168"/>
    </location>
</feature>
<dbReference type="Gene3D" id="3.10.400.20">
    <property type="match status" value="1"/>
</dbReference>
<dbReference type="GO" id="GO:0003723">
    <property type="term" value="F:RNA binding"/>
    <property type="evidence" value="ECO:0007669"/>
    <property type="project" value="InterPro"/>
</dbReference>
<reference evidence="5 6" key="1">
    <citation type="journal article" date="2012" name="Nucleic Acids Res.">
        <title>Sequencing of the smallest Apicomplexan genome from the human pathogen Babesia microti.</title>
        <authorList>
            <person name="Cornillot E."/>
            <person name="Hadj-Kaddour K."/>
            <person name="Dassouli A."/>
            <person name="Noel B."/>
            <person name="Ranwez V."/>
            <person name="Vacherie B."/>
            <person name="Augagneur Y."/>
            <person name="Bres V."/>
            <person name="Duclos A."/>
            <person name="Randazzo S."/>
            <person name="Carcy B."/>
            <person name="Debierre-Grockiego F."/>
            <person name="Delbecq S."/>
            <person name="Moubri-Menage K."/>
            <person name="Shams-Eldin H."/>
            <person name="Usmani-Brown S."/>
            <person name="Bringaud F."/>
            <person name="Wincker P."/>
            <person name="Vivares C.P."/>
            <person name="Schwarz R.T."/>
            <person name="Schetters T.P."/>
            <person name="Krause P.J."/>
            <person name="Gorenflot A."/>
            <person name="Berry V."/>
            <person name="Barbe V."/>
            <person name="Ben Mamoun C."/>
        </authorList>
    </citation>
    <scope>NUCLEOTIDE SEQUENCE [LARGE SCALE GENOMIC DNA]</scope>
    <source>
        <strain evidence="5 6">RI</strain>
    </source>
</reference>
<dbReference type="RefSeq" id="XP_021337561.1">
    <property type="nucleotide sequence ID" value="XM_021482980.1"/>
</dbReference>
<evidence type="ECO:0000313" key="5">
    <source>
        <dbReference type="EMBL" id="SIO73465.1"/>
    </source>
</evidence>
<dbReference type="InterPro" id="IPR004521">
    <property type="entry name" value="Uncharacterised_CHP00451"/>
</dbReference>
<reference evidence="5 6" key="3">
    <citation type="journal article" date="2016" name="Sci. Rep.">
        <title>Genome-wide diversity and gene expression profiling of Babesia microti isolates identify polymorphic genes that mediate host-pathogen interactions.</title>
        <authorList>
            <person name="Silva J.C."/>
            <person name="Cornillot E."/>
            <person name="McCracken C."/>
            <person name="Usmani-Brown S."/>
            <person name="Dwivedi A."/>
            <person name="Ifeonu O.O."/>
            <person name="Crabtree J."/>
            <person name="Gotia H.T."/>
            <person name="Virji A.Z."/>
            <person name="Reynes C."/>
            <person name="Colinge J."/>
            <person name="Kumar V."/>
            <person name="Lawres L."/>
            <person name="Pazzi J.E."/>
            <person name="Pablo J.V."/>
            <person name="Hung C."/>
            <person name="Brancato J."/>
            <person name="Kumari P."/>
            <person name="Orvis J."/>
            <person name="Tretina K."/>
            <person name="Chibucos M."/>
            <person name="Ott S."/>
            <person name="Sadzewicz L."/>
            <person name="Sengamalay N."/>
            <person name="Shetty A.C."/>
            <person name="Su Q."/>
            <person name="Tallon L."/>
            <person name="Fraser C.M."/>
            <person name="Frutos R."/>
            <person name="Molina D.M."/>
            <person name="Krause P.J."/>
            <person name="Ben Mamoun C."/>
        </authorList>
    </citation>
    <scope>NUCLEOTIDE SEQUENCE [LARGE SCALE GENOMIC DNA]</scope>
    <source>
        <strain evidence="5 6">RI</strain>
    </source>
</reference>
<dbReference type="Proteomes" id="UP000002899">
    <property type="component" value="Chromosome I"/>
</dbReference>
<dbReference type="GO" id="GO:0005737">
    <property type="term" value="C:cytoplasm"/>
    <property type="evidence" value="ECO:0007669"/>
    <property type="project" value="UniProtKB-SubCell"/>
</dbReference>
<dbReference type="EMBL" id="FO082871">
    <property type="protein sequence ID" value="SIO73465.1"/>
    <property type="molecule type" value="Genomic_DNA"/>
</dbReference>
<organism evidence="5 6">
    <name type="scientific">Babesia microti (strain RI)</name>
    <dbReference type="NCBI Taxonomy" id="1133968"/>
    <lineage>
        <taxon>Eukaryota</taxon>
        <taxon>Sar</taxon>
        <taxon>Alveolata</taxon>
        <taxon>Apicomplexa</taxon>
        <taxon>Aconoidasida</taxon>
        <taxon>Piroplasmida</taxon>
        <taxon>Babesiidae</taxon>
        <taxon>Babesia</taxon>
    </lineage>
</organism>
<dbReference type="NCBIfam" id="TIGR00451">
    <property type="entry name" value="unchar_dom_2"/>
    <property type="match status" value="1"/>
</dbReference>
<dbReference type="InterPro" id="IPR015947">
    <property type="entry name" value="PUA-like_sf"/>
</dbReference>
<dbReference type="GeneID" id="24423742"/>
<dbReference type="PROSITE" id="PS50890">
    <property type="entry name" value="PUA"/>
    <property type="match status" value="1"/>
</dbReference>
<reference evidence="5 6" key="2">
    <citation type="journal article" date="2013" name="PLoS ONE">
        <title>Whole genome mapping and re-organization of the nuclear and mitochondrial genomes of Babesia microti isolates.</title>
        <authorList>
            <person name="Cornillot E."/>
            <person name="Dassouli A."/>
            <person name="Garg A."/>
            <person name="Pachikara N."/>
            <person name="Randazzo S."/>
            <person name="Depoix D."/>
            <person name="Carcy B."/>
            <person name="Delbecq S."/>
            <person name="Frutos R."/>
            <person name="Silva J.C."/>
            <person name="Sutton R."/>
            <person name="Krause P.J."/>
            <person name="Mamoun C.B."/>
        </authorList>
    </citation>
    <scope>NUCLEOTIDE SEQUENCE [LARGE SCALE GENOMIC DNA]</scope>
    <source>
        <strain evidence="5 6">RI</strain>
    </source>
</reference>
<dbReference type="GO" id="GO:0001731">
    <property type="term" value="P:formation of translation preinitiation complex"/>
    <property type="evidence" value="ECO:0007669"/>
    <property type="project" value="TreeGrafter"/>
</dbReference>
<dbReference type="CDD" id="cd11609">
    <property type="entry name" value="MCT1_N"/>
    <property type="match status" value="1"/>
</dbReference>
<dbReference type="OrthoDB" id="10249667at2759"/>
<evidence type="ECO:0000256" key="3">
    <source>
        <dbReference type="PIRNR" id="PIRNR005067"/>
    </source>
</evidence>
<dbReference type="FunFam" id="3.10.400.20:FF:000001">
    <property type="entry name" value="Malignant T-cell-amplified sequence 1"/>
    <property type="match status" value="1"/>
</dbReference>
<dbReference type="PIRSF" id="PIRSF005067">
    <property type="entry name" value="Tma_RNA-bind_prd"/>
    <property type="match status" value="1"/>
</dbReference>
<accession>A0A1N6LX72</accession>
<dbReference type="InterPro" id="IPR041366">
    <property type="entry name" value="Pre-PUA"/>
</dbReference>
<dbReference type="VEuPathDB" id="PiroplasmaDB:BMR1_01G03315"/>
<dbReference type="InterPro" id="IPR002478">
    <property type="entry name" value="PUA"/>
</dbReference>
<dbReference type="PANTHER" id="PTHR22798">
    <property type="entry name" value="MCT-1 PROTEIN"/>
    <property type="match status" value="1"/>
</dbReference>
<dbReference type="Pfam" id="PF01472">
    <property type="entry name" value="PUA"/>
    <property type="match status" value="1"/>
</dbReference>
<dbReference type="AlphaFoldDB" id="A0A1N6LX72"/>
<dbReference type="KEGG" id="bmic:BMR1_01G03315"/>
<dbReference type="SUPFAM" id="SSF88697">
    <property type="entry name" value="PUA domain-like"/>
    <property type="match status" value="1"/>
</dbReference>
<gene>
    <name evidence="5" type="ORF">BMR1_01G03315</name>
</gene>
<evidence type="ECO:0000259" key="4">
    <source>
        <dbReference type="SMART" id="SM00359"/>
    </source>
</evidence>
<dbReference type="InterPro" id="IPR016437">
    <property type="entry name" value="MCT-1/Tma20"/>
</dbReference>